<keyword evidence="2" id="KW-0808">Transferase</keyword>
<dbReference type="InterPro" id="IPR011009">
    <property type="entry name" value="Kinase-like_dom_sf"/>
</dbReference>
<evidence type="ECO:0000313" key="3">
    <source>
        <dbReference type="Proteomes" id="UP000005876"/>
    </source>
</evidence>
<gene>
    <name evidence="2" type="ordered locus">HPL003_18730</name>
</gene>
<reference evidence="2 3" key="3">
    <citation type="journal article" date="2012" name="J. Bacteriol.">
        <title>Genome Sequence of Paenibacillus terrae HPL-003, a Xylanase-Producing Bacterium Isolated from Soil Found in Forest Residue.</title>
        <authorList>
            <person name="Shin S.H."/>
            <person name="Kim S."/>
            <person name="Kim J.Y."/>
            <person name="Song H.Y."/>
            <person name="Cho S.J."/>
            <person name="Kim D.R."/>
            <person name="Lee K.I."/>
            <person name="Lim H.K."/>
            <person name="Park N.J."/>
            <person name="Hwang I.T."/>
            <person name="Yang K.S."/>
        </authorList>
    </citation>
    <scope>NUCLEOTIDE SEQUENCE [LARGE SCALE GENOMIC DNA]</scope>
    <source>
        <strain evidence="2 3">HPL-003</strain>
    </source>
</reference>
<protein>
    <submittedName>
        <fullName evidence="2">Aminoglycoside phosphotransferase</fullName>
    </submittedName>
</protein>
<dbReference type="eggNOG" id="COG3173">
    <property type="taxonomic scope" value="Bacteria"/>
</dbReference>
<reference evidence="3" key="1">
    <citation type="submission" date="2011-11" db="EMBL/GenBank/DDBJ databases">
        <title>Complete sequence of Paenibacillus terrae HPL-003.</title>
        <authorList>
            <person name="Shin S.H."/>
            <person name="Kim S."/>
            <person name="Kim J.Y."/>
        </authorList>
    </citation>
    <scope>NUCLEOTIDE SEQUENCE [LARGE SCALE GENOMIC DNA]</scope>
    <source>
        <strain evidence="3">HPL-003</strain>
    </source>
</reference>
<name>G7W4T8_PAETH</name>
<dbReference type="AlphaFoldDB" id="G7W4T8"/>
<dbReference type="GO" id="GO:0016740">
    <property type="term" value="F:transferase activity"/>
    <property type="evidence" value="ECO:0007669"/>
    <property type="project" value="UniProtKB-KW"/>
</dbReference>
<dbReference type="Gene3D" id="3.90.1200.10">
    <property type="match status" value="1"/>
</dbReference>
<dbReference type="InterPro" id="IPR051678">
    <property type="entry name" value="AGP_Transferase"/>
</dbReference>
<dbReference type="STRING" id="985665.HPL003_18730"/>
<evidence type="ECO:0000259" key="1">
    <source>
        <dbReference type="Pfam" id="PF01636"/>
    </source>
</evidence>
<reference key="2">
    <citation type="submission" date="2011-11" db="EMBL/GenBank/DDBJ databases">
        <authorList>
            <person name="Shin S.H."/>
            <person name="Kim S."/>
            <person name="Kim J.Y."/>
        </authorList>
    </citation>
    <scope>NUCLEOTIDE SEQUENCE</scope>
    <source>
        <strain>HPL-003</strain>
    </source>
</reference>
<organism evidence="2 3">
    <name type="scientific">Paenibacillus terrae (strain HPL-003)</name>
    <dbReference type="NCBI Taxonomy" id="985665"/>
    <lineage>
        <taxon>Bacteria</taxon>
        <taxon>Bacillati</taxon>
        <taxon>Bacillota</taxon>
        <taxon>Bacilli</taxon>
        <taxon>Bacillales</taxon>
        <taxon>Paenibacillaceae</taxon>
        <taxon>Paenibacillus</taxon>
    </lineage>
</organism>
<dbReference type="SUPFAM" id="SSF56112">
    <property type="entry name" value="Protein kinase-like (PK-like)"/>
    <property type="match status" value="1"/>
</dbReference>
<accession>G7W4T8</accession>
<dbReference type="HOGENOM" id="CLU_074080_0_0_9"/>
<dbReference type="RefSeq" id="WP_014281189.1">
    <property type="nucleotide sequence ID" value="NC_016641.1"/>
</dbReference>
<dbReference type="KEGG" id="pta:HPL003_18730"/>
<feature type="domain" description="Aminoglycoside phosphotransferase" evidence="1">
    <location>
        <begin position="37"/>
        <end position="287"/>
    </location>
</feature>
<dbReference type="EMBL" id="CP003107">
    <property type="protein sequence ID" value="AET60488.1"/>
    <property type="molecule type" value="Genomic_DNA"/>
</dbReference>
<dbReference type="Proteomes" id="UP000005876">
    <property type="component" value="Chromosome"/>
</dbReference>
<sequence>MKDRWERIKQPAQLNSEQIQACVQTVYSGKRVLFTTQPETGLSNSNFKLHIEGMERPVLFRVYRDENKLIAEKEYAISRWVHHTVPIAKYLYLDTSCTVIDHPWAILEWKEGELLRDILQKGTEYQMISAAASVGKTLARIHQHTFAESGFLGPDLSITEPFPMDENSFLSFIEHSLFHNESGRWLGEELTNALWSCCKARSSLLTSREDTPVLVHSDFNGLNLLIQQIESTDELEVSAVLDWEFAFAGRRHVDFGNILRYEEANSPFERSFITSYQAEGGILNEDWRHVATLEDLIALCDMLNNSTKGTPNRVKDLKHLIARSIAGLA</sequence>
<dbReference type="InterPro" id="IPR002575">
    <property type="entry name" value="Aminoglycoside_PTrfase"/>
</dbReference>
<dbReference type="OrthoDB" id="9800774at2"/>
<dbReference type="Pfam" id="PF01636">
    <property type="entry name" value="APH"/>
    <property type="match status" value="1"/>
</dbReference>
<proteinExistence type="predicted"/>
<dbReference type="PANTHER" id="PTHR21310">
    <property type="entry name" value="AMINOGLYCOSIDE PHOSPHOTRANSFERASE-RELATED-RELATED"/>
    <property type="match status" value="1"/>
</dbReference>
<evidence type="ECO:0000313" key="2">
    <source>
        <dbReference type="EMBL" id="AET60488.1"/>
    </source>
</evidence>